<evidence type="ECO:0000256" key="6">
    <source>
        <dbReference type="ARBA" id="ARBA00022622"/>
    </source>
</evidence>
<evidence type="ECO:0000256" key="11">
    <source>
        <dbReference type="ARBA" id="ARBA00023157"/>
    </source>
</evidence>
<comment type="similarity">
    <text evidence="4">Belongs to the RBT5 family.</text>
</comment>
<accession>A0ABR4CIF5</accession>
<feature type="transmembrane region" description="Helical" evidence="15">
    <location>
        <begin position="261"/>
        <end position="284"/>
    </location>
</feature>
<dbReference type="Pfam" id="PF20684">
    <property type="entry name" value="Fung_rhodopsin"/>
    <property type="match status" value="1"/>
</dbReference>
<keyword evidence="10 15" id="KW-0472">Membrane</keyword>
<evidence type="ECO:0000313" key="19">
    <source>
        <dbReference type="EMBL" id="KAL2068978.1"/>
    </source>
</evidence>
<dbReference type="Proteomes" id="UP001595075">
    <property type="component" value="Unassembled WGS sequence"/>
</dbReference>
<evidence type="ECO:0000256" key="15">
    <source>
        <dbReference type="SAM" id="Phobius"/>
    </source>
</evidence>
<evidence type="ECO:0000313" key="20">
    <source>
        <dbReference type="Proteomes" id="UP001595075"/>
    </source>
</evidence>
<organism evidence="19 20">
    <name type="scientific">Oculimacula yallundae</name>
    <dbReference type="NCBI Taxonomy" id="86028"/>
    <lineage>
        <taxon>Eukaryota</taxon>
        <taxon>Fungi</taxon>
        <taxon>Dikarya</taxon>
        <taxon>Ascomycota</taxon>
        <taxon>Pezizomycotina</taxon>
        <taxon>Leotiomycetes</taxon>
        <taxon>Helotiales</taxon>
        <taxon>Ploettnerulaceae</taxon>
        <taxon>Oculimacula</taxon>
    </lineage>
</organism>
<feature type="transmembrane region" description="Helical" evidence="15">
    <location>
        <begin position="334"/>
        <end position="353"/>
    </location>
</feature>
<gene>
    <name evidence="19" type="ORF">VTL71DRAFT_15316</name>
</gene>
<evidence type="ECO:0000256" key="14">
    <source>
        <dbReference type="SAM" id="MobiDB-lite"/>
    </source>
</evidence>
<comment type="subcellular location">
    <subcellularLocation>
        <location evidence="2">Membrane</location>
        <topology evidence="2">Lipid-anchor</topology>
        <topology evidence="2">GPI-anchor</topology>
    </subcellularLocation>
    <subcellularLocation>
        <location evidence="1">Membrane</location>
        <topology evidence="1">Multi-pass membrane protein</topology>
    </subcellularLocation>
    <subcellularLocation>
        <location evidence="3">Secreted</location>
    </subcellularLocation>
</comment>
<dbReference type="EMBL" id="JAZHXI010000008">
    <property type="protein sequence ID" value="KAL2068978.1"/>
    <property type="molecule type" value="Genomic_DNA"/>
</dbReference>
<evidence type="ECO:0000256" key="12">
    <source>
        <dbReference type="ARBA" id="ARBA00023288"/>
    </source>
</evidence>
<evidence type="ECO:0000256" key="8">
    <source>
        <dbReference type="ARBA" id="ARBA00022729"/>
    </source>
</evidence>
<feature type="transmembrane region" description="Helical" evidence="15">
    <location>
        <begin position="104"/>
        <end position="124"/>
    </location>
</feature>
<evidence type="ECO:0000256" key="16">
    <source>
        <dbReference type="SAM" id="SignalP"/>
    </source>
</evidence>
<comment type="similarity">
    <text evidence="13">Belongs to the SAT4 family.</text>
</comment>
<keyword evidence="20" id="KW-1185">Reference proteome</keyword>
<feature type="transmembrane region" description="Helical" evidence="15">
    <location>
        <begin position="296"/>
        <end position="314"/>
    </location>
</feature>
<keyword evidence="6" id="KW-0325">Glycoprotein</keyword>
<evidence type="ECO:0000256" key="13">
    <source>
        <dbReference type="ARBA" id="ARBA00038359"/>
    </source>
</evidence>
<dbReference type="InterPro" id="IPR008427">
    <property type="entry name" value="Extracellular_membr_CFEM_dom"/>
</dbReference>
<dbReference type="PANTHER" id="PTHR33048">
    <property type="entry name" value="PTH11-LIKE INTEGRAL MEMBRANE PROTEIN (AFU_ORTHOLOGUE AFUA_5G11245)"/>
    <property type="match status" value="1"/>
</dbReference>
<feature type="chain" id="PRO_5047365068" description="Extracellular membrane protein CFEM domain-containing protein" evidence="16">
    <location>
        <begin position="21"/>
        <end position="458"/>
    </location>
</feature>
<evidence type="ECO:0000256" key="4">
    <source>
        <dbReference type="ARBA" id="ARBA00010031"/>
    </source>
</evidence>
<evidence type="ECO:0000256" key="3">
    <source>
        <dbReference type="ARBA" id="ARBA00004613"/>
    </source>
</evidence>
<protein>
    <recommendedName>
        <fullName evidence="21">Extracellular membrane protein CFEM domain-containing protein</fullName>
    </recommendedName>
</protein>
<feature type="region of interest" description="Disordered" evidence="14">
    <location>
        <begin position="429"/>
        <end position="458"/>
    </location>
</feature>
<evidence type="ECO:0000256" key="5">
    <source>
        <dbReference type="ARBA" id="ARBA00022525"/>
    </source>
</evidence>
<evidence type="ECO:0008006" key="21">
    <source>
        <dbReference type="Google" id="ProtNLM"/>
    </source>
</evidence>
<dbReference type="Pfam" id="PF05730">
    <property type="entry name" value="CFEM"/>
    <property type="match status" value="1"/>
</dbReference>
<comment type="caution">
    <text evidence="19">The sequence shown here is derived from an EMBL/GenBank/DDBJ whole genome shotgun (WGS) entry which is preliminary data.</text>
</comment>
<proteinExistence type="inferred from homology"/>
<evidence type="ECO:0000256" key="7">
    <source>
        <dbReference type="ARBA" id="ARBA00022692"/>
    </source>
</evidence>
<feature type="signal peptide" evidence="16">
    <location>
        <begin position="1"/>
        <end position="20"/>
    </location>
</feature>
<evidence type="ECO:0000256" key="10">
    <source>
        <dbReference type="ARBA" id="ARBA00023136"/>
    </source>
</evidence>
<evidence type="ECO:0000259" key="17">
    <source>
        <dbReference type="Pfam" id="PF05730"/>
    </source>
</evidence>
<sequence>MRLTNVLSIFALASAALVQADLTEYLPEIPQCGASGPKVKCLLQVLSTSVCDLTNQTCICENADFTASTQLCLTQNCTVLESFQVANVSTLACGRDHPDKSSPLIYTSILGGIAFLCVILRLVSRYEEGGFNAEDYIMAFAGLCLIPFVVLGVLTATHAFGRNIWDVPTHDIIQGLKYFYWGELIYMTILGVCKISILMFYLRLFPSQTFKYWCISLLAVVTLVMVTFQFMVLFQCWPINFNWHGWKGEMEGKCLNIQAEIYASSSLNIILDVAILVLPLPWLFRLQIGLRRKINVILMFSLGIFIFIVSVVRISLIDKFKASVNPTWDFTEAIFWSAIEIYVAVIVPCLPAIRSFLSRRCPAVFGIDTRKGTNNSYEKSRQQQNTTSKSFKMVSITTSSGTFVKDVKQDTESGQNFSNSEVNFNLGDQSKGTVHTGITGGVRPGTSSSGEFLVPQKP</sequence>
<dbReference type="InterPro" id="IPR052337">
    <property type="entry name" value="SAT4-like"/>
</dbReference>
<feature type="transmembrane region" description="Helical" evidence="15">
    <location>
        <begin position="136"/>
        <end position="158"/>
    </location>
</feature>
<keyword evidence="11" id="KW-1015">Disulfide bond</keyword>
<reference evidence="19 20" key="1">
    <citation type="journal article" date="2024" name="Commun. Biol.">
        <title>Comparative genomic analysis of thermophilic fungi reveals convergent evolutionary adaptations and gene losses.</title>
        <authorList>
            <person name="Steindorff A.S."/>
            <person name="Aguilar-Pontes M.V."/>
            <person name="Robinson A.J."/>
            <person name="Andreopoulos B."/>
            <person name="LaButti K."/>
            <person name="Kuo A."/>
            <person name="Mondo S."/>
            <person name="Riley R."/>
            <person name="Otillar R."/>
            <person name="Haridas S."/>
            <person name="Lipzen A."/>
            <person name="Grimwood J."/>
            <person name="Schmutz J."/>
            <person name="Clum A."/>
            <person name="Reid I.D."/>
            <person name="Moisan M.C."/>
            <person name="Butler G."/>
            <person name="Nguyen T.T.M."/>
            <person name="Dewar K."/>
            <person name="Conant G."/>
            <person name="Drula E."/>
            <person name="Henrissat B."/>
            <person name="Hansel C."/>
            <person name="Singer S."/>
            <person name="Hutchinson M.I."/>
            <person name="de Vries R.P."/>
            <person name="Natvig D.O."/>
            <person name="Powell A.J."/>
            <person name="Tsang A."/>
            <person name="Grigoriev I.V."/>
        </authorList>
    </citation>
    <scope>NUCLEOTIDE SEQUENCE [LARGE SCALE GENOMIC DNA]</scope>
    <source>
        <strain evidence="19 20">CBS 494.80</strain>
    </source>
</reference>
<keyword evidence="6" id="KW-0336">GPI-anchor</keyword>
<feature type="transmembrane region" description="Helical" evidence="15">
    <location>
        <begin position="214"/>
        <end position="241"/>
    </location>
</feature>
<evidence type="ECO:0000256" key="9">
    <source>
        <dbReference type="ARBA" id="ARBA00022989"/>
    </source>
</evidence>
<evidence type="ECO:0000259" key="18">
    <source>
        <dbReference type="Pfam" id="PF20684"/>
    </source>
</evidence>
<feature type="domain" description="Rhodopsin" evidence="18">
    <location>
        <begin position="120"/>
        <end position="359"/>
    </location>
</feature>
<keyword evidence="8 16" id="KW-0732">Signal</keyword>
<feature type="domain" description="CFEM" evidence="17">
    <location>
        <begin position="27"/>
        <end position="93"/>
    </location>
</feature>
<keyword evidence="12" id="KW-0449">Lipoprotein</keyword>
<keyword evidence="5" id="KW-0964">Secreted</keyword>
<feature type="transmembrane region" description="Helical" evidence="15">
    <location>
        <begin position="178"/>
        <end position="202"/>
    </location>
</feature>
<keyword evidence="7 15" id="KW-0812">Transmembrane</keyword>
<name>A0ABR4CIF5_9HELO</name>
<evidence type="ECO:0000256" key="1">
    <source>
        <dbReference type="ARBA" id="ARBA00004141"/>
    </source>
</evidence>
<keyword evidence="9 15" id="KW-1133">Transmembrane helix</keyword>
<dbReference type="PANTHER" id="PTHR33048:SF160">
    <property type="entry name" value="SAT4 FAMILY MEMBRANE PROTEIN"/>
    <property type="match status" value="1"/>
</dbReference>
<dbReference type="InterPro" id="IPR049326">
    <property type="entry name" value="Rhodopsin_dom_fungi"/>
</dbReference>
<evidence type="ECO:0000256" key="2">
    <source>
        <dbReference type="ARBA" id="ARBA00004589"/>
    </source>
</evidence>